<keyword evidence="3 8" id="KW-0732">Signal</keyword>
<keyword evidence="4 6" id="KW-0391">Immunity</keyword>
<evidence type="ECO:0000256" key="4">
    <source>
        <dbReference type="ARBA" id="ARBA00022859"/>
    </source>
</evidence>
<dbReference type="EMBL" id="JBJJXI010000055">
    <property type="protein sequence ID" value="KAL3399575.1"/>
    <property type="molecule type" value="Genomic_DNA"/>
</dbReference>
<dbReference type="SMART" id="SM00644">
    <property type="entry name" value="Ami_2"/>
    <property type="match status" value="1"/>
</dbReference>
<dbReference type="Gene3D" id="3.40.80.10">
    <property type="entry name" value="Peptidoglycan recognition protein-like"/>
    <property type="match status" value="1"/>
</dbReference>
<comment type="caution">
    <text evidence="11">The sequence shown here is derived from an EMBL/GenBank/DDBJ whole genome shotgun (WGS) entry which is preliminary data.</text>
</comment>
<keyword evidence="5 7" id="KW-1015">Disulfide bond</keyword>
<dbReference type="Proteomes" id="UP001627154">
    <property type="component" value="Unassembled WGS sequence"/>
</dbReference>
<dbReference type="CDD" id="cd06583">
    <property type="entry name" value="PGRP"/>
    <property type="match status" value="1"/>
</dbReference>
<dbReference type="InterPro" id="IPR036505">
    <property type="entry name" value="Amidase/PGRP_sf"/>
</dbReference>
<sequence>MFHVLLIHFIITSAFVNDAQVCSEKSTECMKSESEESRACPRIINREGWEARRALSSTLMPERPVRYVVVHHGGVPRYCYNRSSCSAILRSYQDHHLDNNHWSDIGYQFVIGEDGNVYQGRGWDKVGAHAPGYNSQSIGICVIGDFTERLPNALALTALHKLIECGIEMKKLRTDYRVIGHRQARNTQCPGNAFYQYVRKMPNWMNSPDLLLSS</sequence>
<evidence type="ECO:0000256" key="1">
    <source>
        <dbReference type="ARBA" id="ARBA00007553"/>
    </source>
</evidence>
<feature type="signal peptide" evidence="8">
    <location>
        <begin position="1"/>
        <end position="18"/>
    </location>
</feature>
<gene>
    <name evidence="11" type="ORF">TKK_006844</name>
</gene>
<dbReference type="PANTHER" id="PTHR11022:SF41">
    <property type="entry name" value="PEPTIDOGLYCAN-RECOGNITION PROTEIN LC-RELATED"/>
    <property type="match status" value="1"/>
</dbReference>
<organism evidence="11 12">
    <name type="scientific">Trichogramma kaykai</name>
    <dbReference type="NCBI Taxonomy" id="54128"/>
    <lineage>
        <taxon>Eukaryota</taxon>
        <taxon>Metazoa</taxon>
        <taxon>Ecdysozoa</taxon>
        <taxon>Arthropoda</taxon>
        <taxon>Hexapoda</taxon>
        <taxon>Insecta</taxon>
        <taxon>Pterygota</taxon>
        <taxon>Neoptera</taxon>
        <taxon>Endopterygota</taxon>
        <taxon>Hymenoptera</taxon>
        <taxon>Apocrita</taxon>
        <taxon>Proctotrupomorpha</taxon>
        <taxon>Chalcidoidea</taxon>
        <taxon>Trichogrammatidae</taxon>
        <taxon>Trichogramma</taxon>
    </lineage>
</organism>
<dbReference type="FunFam" id="3.40.80.10:FF:000001">
    <property type="entry name" value="Peptidoglycan recognition protein 1"/>
    <property type="match status" value="1"/>
</dbReference>
<evidence type="ECO:0000313" key="11">
    <source>
        <dbReference type="EMBL" id="KAL3399575.1"/>
    </source>
</evidence>
<evidence type="ECO:0000256" key="2">
    <source>
        <dbReference type="ARBA" id="ARBA00022588"/>
    </source>
</evidence>
<dbReference type="InterPro" id="IPR017331">
    <property type="entry name" value="Peptidoglycan_recognition"/>
</dbReference>
<accession>A0ABD2X3J3</accession>
<feature type="domain" description="N-acetylmuramoyl-L-alanine amidase" evidence="9">
    <location>
        <begin position="55"/>
        <end position="191"/>
    </location>
</feature>
<evidence type="ECO:0000259" key="10">
    <source>
        <dbReference type="SMART" id="SM00701"/>
    </source>
</evidence>
<evidence type="ECO:0000256" key="6">
    <source>
        <dbReference type="PIRNR" id="PIRNR037945"/>
    </source>
</evidence>
<keyword evidence="12" id="KW-1185">Reference proteome</keyword>
<dbReference type="GO" id="GO:0045087">
    <property type="term" value="P:innate immune response"/>
    <property type="evidence" value="ECO:0007669"/>
    <property type="project" value="UniProtKB-KW"/>
</dbReference>
<comment type="similarity">
    <text evidence="1 6">Belongs to the N-acetylmuramoyl-L-alanine amidase 2 family.</text>
</comment>
<feature type="disulfide bond" evidence="7">
    <location>
        <begin position="40"/>
        <end position="165"/>
    </location>
</feature>
<dbReference type="InterPro" id="IPR015510">
    <property type="entry name" value="PGRP"/>
</dbReference>
<dbReference type="InterPro" id="IPR006619">
    <property type="entry name" value="PGRP_domain_met/bac"/>
</dbReference>
<feature type="disulfide bond" evidence="7">
    <location>
        <begin position="79"/>
        <end position="85"/>
    </location>
</feature>
<dbReference type="PANTHER" id="PTHR11022">
    <property type="entry name" value="PEPTIDOGLYCAN RECOGNITION PROTEIN"/>
    <property type="match status" value="1"/>
</dbReference>
<evidence type="ECO:0000256" key="7">
    <source>
        <dbReference type="PIRSR" id="PIRSR037945-1"/>
    </source>
</evidence>
<feature type="domain" description="Peptidoglycan recognition protein family" evidence="10">
    <location>
        <begin position="41"/>
        <end position="185"/>
    </location>
</feature>
<dbReference type="SMART" id="SM00701">
    <property type="entry name" value="PGRP"/>
    <property type="match status" value="1"/>
</dbReference>
<dbReference type="InterPro" id="IPR002502">
    <property type="entry name" value="Amidase_domain"/>
</dbReference>
<evidence type="ECO:0000256" key="5">
    <source>
        <dbReference type="ARBA" id="ARBA00023157"/>
    </source>
</evidence>
<keyword evidence="2 6" id="KW-0399">Innate immunity</keyword>
<evidence type="ECO:0000313" key="12">
    <source>
        <dbReference type="Proteomes" id="UP001627154"/>
    </source>
</evidence>
<dbReference type="SUPFAM" id="SSF55846">
    <property type="entry name" value="N-acetylmuramoyl-L-alanine amidase-like"/>
    <property type="match status" value="1"/>
</dbReference>
<evidence type="ECO:0000256" key="3">
    <source>
        <dbReference type="ARBA" id="ARBA00022729"/>
    </source>
</evidence>
<proteinExistence type="inferred from homology"/>
<evidence type="ECO:0000259" key="9">
    <source>
        <dbReference type="SMART" id="SM00644"/>
    </source>
</evidence>
<dbReference type="PIRSF" id="PIRSF037945">
    <property type="entry name" value="PGRPs"/>
    <property type="match status" value="1"/>
</dbReference>
<dbReference type="AlphaFoldDB" id="A0ABD2X3J3"/>
<reference evidence="11 12" key="1">
    <citation type="journal article" date="2024" name="bioRxiv">
        <title>A reference genome for Trichogramma kaykai: A tiny desert-dwelling parasitoid wasp with competing sex-ratio distorters.</title>
        <authorList>
            <person name="Culotta J."/>
            <person name="Lindsey A.R."/>
        </authorList>
    </citation>
    <scope>NUCLEOTIDE SEQUENCE [LARGE SCALE GENOMIC DNA]</scope>
    <source>
        <strain evidence="11 12">KSX58</strain>
    </source>
</reference>
<protein>
    <recommendedName>
        <fullName evidence="6">Peptidoglycan-recognition protein</fullName>
    </recommendedName>
</protein>
<dbReference type="Pfam" id="PF01510">
    <property type="entry name" value="Amidase_2"/>
    <property type="match status" value="1"/>
</dbReference>
<name>A0ABD2X3J3_9HYME</name>
<feature type="chain" id="PRO_5044807424" description="Peptidoglycan-recognition protein" evidence="8">
    <location>
        <begin position="19"/>
        <end position="214"/>
    </location>
</feature>
<evidence type="ECO:0000256" key="8">
    <source>
        <dbReference type="SAM" id="SignalP"/>
    </source>
</evidence>